<dbReference type="FunFam" id="3.40.50.1260:FF:000006">
    <property type="entry name" value="Phosphoglycerate kinase"/>
    <property type="match status" value="1"/>
</dbReference>
<evidence type="ECO:0000256" key="15">
    <source>
        <dbReference type="RuleBase" id="RU000532"/>
    </source>
</evidence>
<keyword evidence="9 12" id="KW-0418">Kinase</keyword>
<feature type="binding site" evidence="12">
    <location>
        <position position="35"/>
    </location>
    <ligand>
        <name>substrate</name>
    </ligand>
</feature>
<dbReference type="SUPFAM" id="SSF53748">
    <property type="entry name" value="Phosphoglycerate kinase"/>
    <property type="match status" value="1"/>
</dbReference>
<keyword evidence="12" id="KW-0963">Cytoplasm</keyword>
<dbReference type="Gene3D" id="3.40.50.1260">
    <property type="entry name" value="Phosphoglycerate kinase, N-terminal domain"/>
    <property type="match status" value="2"/>
</dbReference>
<name>A0A0C1FAJ7_9FLAO</name>
<dbReference type="EMBL" id="JSYL01000002">
    <property type="protein sequence ID" value="KIA90137.1"/>
    <property type="molecule type" value="Genomic_DNA"/>
</dbReference>
<feature type="binding site" evidence="13">
    <location>
        <position position="117"/>
    </location>
    <ligand>
        <name>(2R)-3-phosphoglycerate</name>
        <dbReference type="ChEBI" id="CHEBI:58272"/>
    </ligand>
</feature>
<evidence type="ECO:0000256" key="8">
    <source>
        <dbReference type="ARBA" id="ARBA00022741"/>
    </source>
</evidence>
<dbReference type="PIRSF" id="PIRSF000724">
    <property type="entry name" value="Pgk"/>
    <property type="match status" value="1"/>
</dbReference>
<evidence type="ECO:0000256" key="12">
    <source>
        <dbReference type="HAMAP-Rule" id="MF_00145"/>
    </source>
</evidence>
<dbReference type="GO" id="GO:0006096">
    <property type="term" value="P:glycolytic process"/>
    <property type="evidence" value="ECO:0007669"/>
    <property type="project" value="UniProtKB-UniRule"/>
</dbReference>
<dbReference type="HAMAP" id="MF_00145">
    <property type="entry name" value="Phosphoglyc_kinase"/>
    <property type="match status" value="1"/>
</dbReference>
<evidence type="ECO:0000256" key="9">
    <source>
        <dbReference type="ARBA" id="ARBA00022777"/>
    </source>
</evidence>
<dbReference type="InterPro" id="IPR001576">
    <property type="entry name" value="Phosphoglycerate_kinase"/>
</dbReference>
<keyword evidence="8 12" id="KW-0547">Nucleotide-binding</keyword>
<evidence type="ECO:0000256" key="1">
    <source>
        <dbReference type="ARBA" id="ARBA00000642"/>
    </source>
</evidence>
<comment type="subcellular location">
    <subcellularLocation>
        <location evidence="12">Cytoplasm</location>
    </subcellularLocation>
</comment>
<feature type="binding site" evidence="12">
    <location>
        <position position="117"/>
    </location>
    <ligand>
        <name>substrate</name>
    </ligand>
</feature>
<protein>
    <recommendedName>
        <fullName evidence="6 12">Phosphoglycerate kinase</fullName>
        <ecNumber evidence="5 12">2.7.2.3</ecNumber>
    </recommendedName>
</protein>
<evidence type="ECO:0000256" key="11">
    <source>
        <dbReference type="ARBA" id="ARBA00023152"/>
    </source>
</evidence>
<evidence type="ECO:0000256" key="6">
    <source>
        <dbReference type="ARBA" id="ARBA00016471"/>
    </source>
</evidence>
<evidence type="ECO:0000256" key="13">
    <source>
        <dbReference type="PIRSR" id="PIRSR000724-1"/>
    </source>
</evidence>
<evidence type="ECO:0000256" key="2">
    <source>
        <dbReference type="ARBA" id="ARBA00004838"/>
    </source>
</evidence>
<dbReference type="GO" id="GO:0004618">
    <property type="term" value="F:phosphoglycerate kinase activity"/>
    <property type="evidence" value="ECO:0007669"/>
    <property type="project" value="UniProtKB-UniRule"/>
</dbReference>
<proteinExistence type="inferred from homology"/>
<dbReference type="Proteomes" id="UP000031473">
    <property type="component" value="Unassembled WGS sequence"/>
</dbReference>
<dbReference type="RefSeq" id="WP_039350171.1">
    <property type="nucleotide sequence ID" value="NZ_FOLA01000002.1"/>
</dbReference>
<reference evidence="16 17" key="1">
    <citation type="submission" date="2014-10" db="EMBL/GenBank/DDBJ databases">
        <title>Kaistella jeonii genome.</title>
        <authorList>
            <person name="Clayton J.T."/>
            <person name="Newman J.D."/>
        </authorList>
    </citation>
    <scope>NUCLEOTIDE SEQUENCE [LARGE SCALE GENOMIC DNA]</scope>
    <source>
        <strain evidence="16 17">DSM 17048</strain>
    </source>
</reference>
<accession>A0A0C1FAJ7</accession>
<evidence type="ECO:0000256" key="14">
    <source>
        <dbReference type="PIRSR" id="PIRSR000724-2"/>
    </source>
</evidence>
<dbReference type="CDD" id="cd00318">
    <property type="entry name" value="Phosphoglycerate_kinase"/>
    <property type="match status" value="1"/>
</dbReference>
<dbReference type="PANTHER" id="PTHR11406">
    <property type="entry name" value="PHOSPHOGLYCERATE KINASE"/>
    <property type="match status" value="1"/>
</dbReference>
<evidence type="ECO:0000256" key="4">
    <source>
        <dbReference type="ARBA" id="ARBA00011245"/>
    </source>
</evidence>
<dbReference type="GO" id="GO:0005829">
    <property type="term" value="C:cytosol"/>
    <property type="evidence" value="ECO:0007669"/>
    <property type="project" value="TreeGrafter"/>
</dbReference>
<evidence type="ECO:0000313" key="17">
    <source>
        <dbReference type="Proteomes" id="UP000031473"/>
    </source>
</evidence>
<feature type="binding site" evidence="12 14">
    <location>
        <position position="202"/>
    </location>
    <ligand>
        <name>ATP</name>
        <dbReference type="ChEBI" id="CHEBI:30616"/>
    </ligand>
</feature>
<keyword evidence="7 12" id="KW-0808">Transferase</keyword>
<feature type="binding site" evidence="12 13">
    <location>
        <begin position="58"/>
        <end position="61"/>
    </location>
    <ligand>
        <name>substrate</name>
    </ligand>
</feature>
<keyword evidence="17" id="KW-1185">Reference proteome</keyword>
<comment type="subunit">
    <text evidence="4 12">Monomer.</text>
</comment>
<dbReference type="STRING" id="266749.SAMN05421876_10287"/>
<evidence type="ECO:0000256" key="5">
    <source>
        <dbReference type="ARBA" id="ARBA00013061"/>
    </source>
</evidence>
<feature type="binding site" evidence="13">
    <location>
        <position position="35"/>
    </location>
    <ligand>
        <name>(2R)-3-phosphoglycerate</name>
        <dbReference type="ChEBI" id="CHEBI:58272"/>
    </ligand>
</feature>
<feature type="binding site" evidence="12 14">
    <location>
        <position position="324"/>
    </location>
    <ligand>
        <name>ATP</name>
        <dbReference type="ChEBI" id="CHEBI:30616"/>
    </ligand>
</feature>
<comment type="caution">
    <text evidence="16">The sequence shown here is derived from an EMBL/GenBank/DDBJ whole genome shotgun (WGS) entry which is preliminary data.</text>
</comment>
<evidence type="ECO:0000256" key="7">
    <source>
        <dbReference type="ARBA" id="ARBA00022679"/>
    </source>
</evidence>
<evidence type="ECO:0000313" key="16">
    <source>
        <dbReference type="EMBL" id="KIA90137.1"/>
    </source>
</evidence>
<feature type="binding site" evidence="12">
    <location>
        <position position="150"/>
    </location>
    <ligand>
        <name>substrate</name>
    </ligand>
</feature>
<comment type="pathway">
    <text evidence="2 12">Carbohydrate degradation; glycolysis; pyruvate from D-glyceraldehyde 3-phosphate: step 2/5.</text>
</comment>
<dbReference type="EC" id="2.7.2.3" evidence="5 12"/>
<dbReference type="UniPathway" id="UPA00109">
    <property type="reaction ID" value="UER00185"/>
</dbReference>
<keyword evidence="10 12" id="KW-0067">ATP-binding</keyword>
<feature type="binding site" evidence="12">
    <location>
        <position position="293"/>
    </location>
    <ligand>
        <name>ATP</name>
        <dbReference type="ChEBI" id="CHEBI:30616"/>
    </ligand>
</feature>
<feature type="binding site" evidence="13">
    <location>
        <position position="150"/>
    </location>
    <ligand>
        <name>(2R)-3-phosphoglycerate</name>
        <dbReference type="ChEBI" id="CHEBI:58272"/>
    </ligand>
</feature>
<dbReference type="Pfam" id="PF00162">
    <property type="entry name" value="PGK"/>
    <property type="match status" value="1"/>
</dbReference>
<keyword evidence="11 12" id="KW-0324">Glycolysis</keyword>
<dbReference type="GO" id="GO:0006094">
    <property type="term" value="P:gluconeogenesis"/>
    <property type="evidence" value="ECO:0007669"/>
    <property type="project" value="TreeGrafter"/>
</dbReference>
<comment type="catalytic activity">
    <reaction evidence="1 12 15">
        <text>(2R)-3-phosphoglycerate + ATP = (2R)-3-phospho-glyceroyl phosphate + ADP</text>
        <dbReference type="Rhea" id="RHEA:14801"/>
        <dbReference type="ChEBI" id="CHEBI:30616"/>
        <dbReference type="ChEBI" id="CHEBI:57604"/>
        <dbReference type="ChEBI" id="CHEBI:58272"/>
        <dbReference type="ChEBI" id="CHEBI:456216"/>
        <dbReference type="EC" id="2.7.2.3"/>
    </reaction>
</comment>
<organism evidence="16 17">
    <name type="scientific">Kaistella jeonii</name>
    <dbReference type="NCBI Taxonomy" id="266749"/>
    <lineage>
        <taxon>Bacteria</taxon>
        <taxon>Pseudomonadati</taxon>
        <taxon>Bacteroidota</taxon>
        <taxon>Flavobacteriia</taxon>
        <taxon>Flavobacteriales</taxon>
        <taxon>Weeksellaceae</taxon>
        <taxon>Chryseobacterium group</taxon>
        <taxon>Kaistella</taxon>
    </lineage>
</organism>
<dbReference type="OrthoDB" id="9808460at2"/>
<dbReference type="PANTHER" id="PTHR11406:SF23">
    <property type="entry name" value="PHOSPHOGLYCERATE KINASE 1, CHLOROPLASTIC-RELATED"/>
    <property type="match status" value="1"/>
</dbReference>
<feature type="binding site" evidence="12 13">
    <location>
        <begin position="19"/>
        <end position="21"/>
    </location>
    <ligand>
        <name>substrate</name>
    </ligand>
</feature>
<dbReference type="InterPro" id="IPR015824">
    <property type="entry name" value="Phosphoglycerate_kinase_N"/>
</dbReference>
<evidence type="ECO:0000256" key="10">
    <source>
        <dbReference type="ARBA" id="ARBA00022840"/>
    </source>
</evidence>
<dbReference type="InterPro" id="IPR036043">
    <property type="entry name" value="Phosphoglycerate_kinase_sf"/>
</dbReference>
<evidence type="ECO:0000256" key="3">
    <source>
        <dbReference type="ARBA" id="ARBA00008982"/>
    </source>
</evidence>
<comment type="similarity">
    <text evidence="3 12 15">Belongs to the phosphoglycerate kinase family.</text>
</comment>
<gene>
    <name evidence="12 16" type="primary">pgk</name>
    <name evidence="16" type="ORF">OA86_05995</name>
</gene>
<dbReference type="PRINTS" id="PR00477">
    <property type="entry name" value="PHGLYCKINASE"/>
</dbReference>
<dbReference type="GO" id="GO:0005524">
    <property type="term" value="F:ATP binding"/>
    <property type="evidence" value="ECO:0007669"/>
    <property type="project" value="UniProtKB-KW"/>
</dbReference>
<sequence>MKTINDFNFKDKKALVRVDFNVPQSADLKVTDNSRIQAVKPTIDKILNDGGSVILMTHLGRPKGKVSEEFSLKNIVPEIEKVLGKQVQFCPDCIGADAENMTRNLKPGEILLLENLRFYNEEENGDVQFAEKLSKYGNAYVNDAFGTAHREHASTAVIAQFFPSTKFFGLLMEKELNAIDKVLKSGEKPVLAILGGSKVSTKITIIENILPAIDHLIIGGGMAFTFVKALGGQIGNSLVETDKLQLALEILEKAKVQNVKVHLPVDIIIADEFGNDAETKEVDVYDIPDGWMGLDAGRKTRLLNHDVIMNSRTILWNGPIGVFEMPNFSSGTIALGDSIAEATEQGAFSLVGGGDSVAFVKQFGYEDKVSYVSTGGGAMLESLEGKELPGVKAINH</sequence>
<dbReference type="FunFam" id="3.40.50.1260:FF:000003">
    <property type="entry name" value="Phosphoglycerate kinase"/>
    <property type="match status" value="1"/>
</dbReference>
<dbReference type="AlphaFoldDB" id="A0A0C1FAJ7"/>
<feature type="binding site" evidence="12 14">
    <location>
        <begin position="353"/>
        <end position="356"/>
    </location>
    <ligand>
        <name>ATP</name>
        <dbReference type="ChEBI" id="CHEBI:30616"/>
    </ligand>
</feature>
<dbReference type="GO" id="GO:0043531">
    <property type="term" value="F:ADP binding"/>
    <property type="evidence" value="ECO:0007669"/>
    <property type="project" value="TreeGrafter"/>
</dbReference>